<reference evidence="1 2" key="1">
    <citation type="journal article" date="2023" name="Insect Mol. Biol.">
        <title>Genome sequencing provides insights into the evolution of gene families encoding plant cell wall-degrading enzymes in longhorned beetles.</title>
        <authorList>
            <person name="Shin N.R."/>
            <person name="Okamura Y."/>
            <person name="Kirsch R."/>
            <person name="Pauchet Y."/>
        </authorList>
    </citation>
    <scope>NUCLEOTIDE SEQUENCE [LARGE SCALE GENOMIC DNA]</scope>
    <source>
        <strain evidence="1">EAD_L_NR</strain>
    </source>
</reference>
<dbReference type="AlphaFoldDB" id="A0AAV8VFT4"/>
<evidence type="ECO:0000313" key="2">
    <source>
        <dbReference type="Proteomes" id="UP001159042"/>
    </source>
</evidence>
<sequence>MEDYILASLTEDIFYDQDYLTVLKSLERRRDDWEIFSERLEQFFEVNVIEARRRTAFLLTLIDEEVYKILKTFVIQIYPKQNLTRNLYNFWKLNSKPKKRIQFDNLKQKEESISEWFVKVKHFCIFLNIIAILTERVKDKFVTGLRSGSILDRLCEEDETRTLQ</sequence>
<evidence type="ECO:0000313" key="1">
    <source>
        <dbReference type="EMBL" id="KAJ8912716.1"/>
    </source>
</evidence>
<organism evidence="1 2">
    <name type="scientific">Exocentrus adspersus</name>
    <dbReference type="NCBI Taxonomy" id="1586481"/>
    <lineage>
        <taxon>Eukaryota</taxon>
        <taxon>Metazoa</taxon>
        <taxon>Ecdysozoa</taxon>
        <taxon>Arthropoda</taxon>
        <taxon>Hexapoda</taxon>
        <taxon>Insecta</taxon>
        <taxon>Pterygota</taxon>
        <taxon>Neoptera</taxon>
        <taxon>Endopterygota</taxon>
        <taxon>Coleoptera</taxon>
        <taxon>Polyphaga</taxon>
        <taxon>Cucujiformia</taxon>
        <taxon>Chrysomeloidea</taxon>
        <taxon>Cerambycidae</taxon>
        <taxon>Lamiinae</taxon>
        <taxon>Acanthocinini</taxon>
        <taxon>Exocentrus</taxon>
    </lineage>
</organism>
<proteinExistence type="predicted"/>
<accession>A0AAV8VFT4</accession>
<dbReference type="Proteomes" id="UP001159042">
    <property type="component" value="Unassembled WGS sequence"/>
</dbReference>
<keyword evidence="2" id="KW-1185">Reference proteome</keyword>
<dbReference type="EMBL" id="JANEYG010000114">
    <property type="protein sequence ID" value="KAJ8912716.1"/>
    <property type="molecule type" value="Genomic_DNA"/>
</dbReference>
<protein>
    <submittedName>
        <fullName evidence="1">Uncharacterized protein</fullName>
    </submittedName>
</protein>
<comment type="caution">
    <text evidence="1">The sequence shown here is derived from an EMBL/GenBank/DDBJ whole genome shotgun (WGS) entry which is preliminary data.</text>
</comment>
<name>A0AAV8VFT4_9CUCU</name>
<gene>
    <name evidence="1" type="ORF">NQ315_012270</name>
</gene>